<keyword evidence="3" id="KW-1003">Cell membrane</keyword>
<evidence type="ECO:0000256" key="3">
    <source>
        <dbReference type="ARBA" id="ARBA00022475"/>
    </source>
</evidence>
<dbReference type="InterPro" id="IPR050957">
    <property type="entry name" value="BMP_lipoprotein"/>
</dbReference>
<evidence type="ECO:0000313" key="9">
    <source>
        <dbReference type="Proteomes" id="UP000234433"/>
    </source>
</evidence>
<dbReference type="InterPro" id="IPR028082">
    <property type="entry name" value="Peripla_BP_I"/>
</dbReference>
<comment type="subcellular location">
    <subcellularLocation>
        <location evidence="1">Cell membrane</location>
        <topology evidence="1">Lipid-anchor</topology>
    </subcellularLocation>
</comment>
<keyword evidence="4" id="KW-0732">Signal</keyword>
<evidence type="ECO:0000256" key="6">
    <source>
        <dbReference type="ARBA" id="ARBA00023288"/>
    </source>
</evidence>
<organism evidence="8 9">
    <name type="scientific">Brevibacterium antiquum CNRZ 918</name>
    <dbReference type="NCBI Taxonomy" id="1255637"/>
    <lineage>
        <taxon>Bacteria</taxon>
        <taxon>Bacillati</taxon>
        <taxon>Actinomycetota</taxon>
        <taxon>Actinomycetes</taxon>
        <taxon>Micrococcales</taxon>
        <taxon>Brevibacteriaceae</taxon>
        <taxon>Brevibacterium</taxon>
    </lineage>
</organism>
<dbReference type="PANTHER" id="PTHR34296:SF2">
    <property type="entry name" value="ABC TRANSPORTER GUANOSINE-BINDING PROTEIN NUPN"/>
    <property type="match status" value="1"/>
</dbReference>
<dbReference type="SUPFAM" id="SSF53822">
    <property type="entry name" value="Periplasmic binding protein-like I"/>
    <property type="match status" value="1"/>
</dbReference>
<dbReference type="GO" id="GO:0005886">
    <property type="term" value="C:plasma membrane"/>
    <property type="evidence" value="ECO:0007669"/>
    <property type="project" value="UniProtKB-SubCell"/>
</dbReference>
<accession>A0A2H1KU34</accession>
<name>A0A2H1KU34_9MICO</name>
<comment type="similarity">
    <text evidence="2">Belongs to the BMP lipoprotein family.</text>
</comment>
<dbReference type="Pfam" id="PF02608">
    <property type="entry name" value="Bmp"/>
    <property type="match status" value="1"/>
</dbReference>
<dbReference type="EMBL" id="FXZD01000010">
    <property type="protein sequence ID" value="SMY03054.1"/>
    <property type="molecule type" value="Genomic_DNA"/>
</dbReference>
<gene>
    <name evidence="8" type="ORF">BANT918_02800</name>
</gene>
<evidence type="ECO:0000259" key="7">
    <source>
        <dbReference type="Pfam" id="PF02608"/>
    </source>
</evidence>
<reference evidence="8 9" key="1">
    <citation type="submission" date="2017-03" db="EMBL/GenBank/DDBJ databases">
        <authorList>
            <person name="Afonso C.L."/>
            <person name="Miller P.J."/>
            <person name="Scott M.A."/>
            <person name="Spackman E."/>
            <person name="Goraichik I."/>
            <person name="Dimitrov K.M."/>
            <person name="Suarez D.L."/>
            <person name="Swayne D.E."/>
        </authorList>
    </citation>
    <scope>NUCLEOTIDE SEQUENCE [LARGE SCALE GENOMIC DNA]</scope>
    <source>
        <strain evidence="8 9">CNRZ 918</strain>
    </source>
</reference>
<sequence length="387" mass="40990">MIIQWFHKFGGGLRASIDAIVGREKLEKRVKVKKLVSAVSIAAASALVLSACGSGDSGDSKAEDFLGCMVSDSGGWDDQSFNQSGREGLQAAVDNLGIEESLAESQGDADFKPNVDNMIQQGCNLTFGVGFLLEDAIQEAAEANTDLNFALIDSTFSDADGKPVTLDNAKPVVFNTAEAAYLAGYVAAASSESGKVGTFGGIQIPSVTIFMDGFADGVKKFNEENKKDVKLLGWNKEKQDGSFSGDFENQGQGQALTKQLISQGADVIMPVAGPVGLGAAAAAKDAKDVKLIWVDSDGYESTEYGDIILTSVVKNIPNAVEDTVAEAQEDKFTSEPYVGTLENEGVGLAPYHDFEDKVPEDVKKKVEELEKKIIDGSLTVDSESTPK</sequence>
<evidence type="ECO:0000256" key="2">
    <source>
        <dbReference type="ARBA" id="ARBA00008610"/>
    </source>
</evidence>
<keyword evidence="6" id="KW-0449">Lipoprotein</keyword>
<keyword evidence="5" id="KW-0472">Membrane</keyword>
<dbReference type="Gene3D" id="3.40.50.2300">
    <property type="match status" value="2"/>
</dbReference>
<proteinExistence type="inferred from homology"/>
<dbReference type="Proteomes" id="UP000234433">
    <property type="component" value="Unassembled WGS sequence"/>
</dbReference>
<evidence type="ECO:0000256" key="5">
    <source>
        <dbReference type="ARBA" id="ARBA00023136"/>
    </source>
</evidence>
<feature type="domain" description="ABC transporter substrate-binding protein PnrA-like" evidence="7">
    <location>
        <begin position="69"/>
        <end position="375"/>
    </location>
</feature>
<evidence type="ECO:0000256" key="1">
    <source>
        <dbReference type="ARBA" id="ARBA00004193"/>
    </source>
</evidence>
<dbReference type="PANTHER" id="PTHR34296">
    <property type="entry name" value="TRANSCRIPTIONAL ACTIVATOR PROTEIN MED"/>
    <property type="match status" value="1"/>
</dbReference>
<dbReference type="InterPro" id="IPR003760">
    <property type="entry name" value="PnrA-like"/>
</dbReference>
<dbReference type="AlphaFoldDB" id="A0A2H1KU34"/>
<dbReference type="CDD" id="cd06354">
    <property type="entry name" value="PBP1_PrnA-like"/>
    <property type="match status" value="1"/>
</dbReference>
<evidence type="ECO:0000256" key="4">
    <source>
        <dbReference type="ARBA" id="ARBA00022729"/>
    </source>
</evidence>
<protein>
    <submittedName>
        <fullName evidence="8">Nucleoside-binding protein</fullName>
    </submittedName>
</protein>
<evidence type="ECO:0000313" key="8">
    <source>
        <dbReference type="EMBL" id="SMY03054.1"/>
    </source>
</evidence>